<evidence type="ECO:0000256" key="6">
    <source>
        <dbReference type="ARBA" id="ARBA00022833"/>
    </source>
</evidence>
<feature type="region of interest" description="Disordered" evidence="11">
    <location>
        <begin position="222"/>
        <end position="246"/>
    </location>
</feature>
<evidence type="ECO:0000256" key="2">
    <source>
        <dbReference type="ARBA" id="ARBA00006991"/>
    </source>
</evidence>
<keyword evidence="8" id="KW-0238">DNA-binding</keyword>
<dbReference type="FunFam" id="3.30.160.60:FF:001557">
    <property type="entry name" value="Transcription factor E4F1"/>
    <property type="match status" value="1"/>
</dbReference>
<keyword evidence="10" id="KW-0539">Nucleus</keyword>
<evidence type="ECO:0000313" key="12">
    <source>
        <dbReference type="EMBL" id="CAB4029517.1"/>
    </source>
</evidence>
<dbReference type="PROSITE" id="PS50157">
    <property type="entry name" value="ZINC_FINGER_C2H2_2"/>
    <property type="match status" value="3"/>
</dbReference>
<dbReference type="SMART" id="SM00355">
    <property type="entry name" value="ZnF_C2H2"/>
    <property type="match status" value="3"/>
</dbReference>
<name>A0A6S7JEY5_PARCT</name>
<keyword evidence="4" id="KW-0677">Repeat</keyword>
<comment type="caution">
    <text evidence="12">The sequence shown here is derived from an EMBL/GenBank/DDBJ whole genome shotgun (WGS) entry which is preliminary data.</text>
</comment>
<accession>A0A6S7JEY5</accession>
<keyword evidence="6" id="KW-0862">Zinc</keyword>
<feature type="region of interest" description="Disordered" evidence="11">
    <location>
        <begin position="97"/>
        <end position="127"/>
    </location>
</feature>
<dbReference type="GO" id="GO:0008270">
    <property type="term" value="F:zinc ion binding"/>
    <property type="evidence" value="ECO:0007669"/>
    <property type="project" value="UniProtKB-KW"/>
</dbReference>
<evidence type="ECO:0000256" key="1">
    <source>
        <dbReference type="ARBA" id="ARBA00004123"/>
    </source>
</evidence>
<sequence>MTKSEMQWEDNLDAERASTIARRFAIEDLALKYRTSLKTAEQLLATGMVVERQTRAKSPKSPDVIEIDATEEIKVEVTQEDMEVDVEGVQSRQELFREKSLKQEPSHFQTSTRSPPFQQPDTSPRSRQAFVCAARARSTNNVSPFQRHTYPEPRFSTHTWPYRVTYPRITKNGILSRNYPFLYTIAGSKTQPRYVPIDLLRNRFRWAQRASQEFRPRVFNTPDERHRVPAPTEQRPRGFTPPEESPRAFAFTEERPKTFAPPEERPRVRTFEEEKARLLYEKRPRVFTFEGAQPRLHEKRPRSYEGNFETEHSNTVKPRRHSDDAVTNSNRPSVLVMQRPLSNPSTPSKEHRDESNYEQCTCNDEHHDSDSSSTPPLAQEGSSSSGESNKEDKPHKCQICGRAFRKHSALVIHHRVHSGEKPYRCPECSKNFSISGNLRRHFLIHTGERPYVCPDCSRAFNNPSHLTRHRRKLHNTNNAKQTEN</sequence>
<dbReference type="PANTHER" id="PTHR16515">
    <property type="entry name" value="PR DOMAIN ZINC FINGER PROTEIN"/>
    <property type="match status" value="1"/>
</dbReference>
<keyword evidence="5" id="KW-0863">Zinc-finger</keyword>
<dbReference type="Gene3D" id="3.30.160.60">
    <property type="entry name" value="Classic Zinc Finger"/>
    <property type="match status" value="3"/>
</dbReference>
<feature type="region of interest" description="Disordered" evidence="11">
    <location>
        <begin position="251"/>
        <end position="270"/>
    </location>
</feature>
<gene>
    <name evidence="12" type="ORF">PACLA_8A001105</name>
</gene>
<organism evidence="12 13">
    <name type="scientific">Paramuricea clavata</name>
    <name type="common">Red gorgonian</name>
    <name type="synonym">Violescent sea-whip</name>
    <dbReference type="NCBI Taxonomy" id="317549"/>
    <lineage>
        <taxon>Eukaryota</taxon>
        <taxon>Metazoa</taxon>
        <taxon>Cnidaria</taxon>
        <taxon>Anthozoa</taxon>
        <taxon>Octocorallia</taxon>
        <taxon>Malacalcyonacea</taxon>
        <taxon>Plexauridae</taxon>
        <taxon>Paramuricea</taxon>
    </lineage>
</organism>
<keyword evidence="13" id="KW-1185">Reference proteome</keyword>
<feature type="compositionally biased region" description="Basic and acidic residues" evidence="11">
    <location>
        <begin position="252"/>
        <end position="270"/>
    </location>
</feature>
<comment type="similarity">
    <text evidence="2">Belongs to the krueppel C2H2-type zinc-finger protein family.</text>
</comment>
<evidence type="ECO:0000256" key="7">
    <source>
        <dbReference type="ARBA" id="ARBA00023015"/>
    </source>
</evidence>
<keyword evidence="7" id="KW-0805">Transcription regulation</keyword>
<dbReference type="GO" id="GO:0003677">
    <property type="term" value="F:DNA binding"/>
    <property type="evidence" value="ECO:0007669"/>
    <property type="project" value="UniProtKB-KW"/>
</dbReference>
<dbReference type="GO" id="GO:0045944">
    <property type="term" value="P:positive regulation of transcription by RNA polymerase II"/>
    <property type="evidence" value="ECO:0007669"/>
    <property type="project" value="UniProtKB-ARBA"/>
</dbReference>
<dbReference type="InterPro" id="IPR036236">
    <property type="entry name" value="Znf_C2H2_sf"/>
</dbReference>
<dbReference type="InterPro" id="IPR050331">
    <property type="entry name" value="Zinc_finger"/>
</dbReference>
<dbReference type="InterPro" id="IPR013087">
    <property type="entry name" value="Znf_C2H2_type"/>
</dbReference>
<comment type="subcellular location">
    <subcellularLocation>
        <location evidence="1">Nucleus</location>
    </subcellularLocation>
</comment>
<protein>
    <submittedName>
        <fullName evidence="12">Chromosome alignment-maintaining phospho 1-like</fullName>
    </submittedName>
</protein>
<dbReference type="PROSITE" id="PS00028">
    <property type="entry name" value="ZINC_FINGER_C2H2_1"/>
    <property type="match status" value="3"/>
</dbReference>
<feature type="region of interest" description="Disordered" evidence="11">
    <location>
        <begin position="291"/>
        <end position="395"/>
    </location>
</feature>
<evidence type="ECO:0000256" key="9">
    <source>
        <dbReference type="ARBA" id="ARBA00023163"/>
    </source>
</evidence>
<evidence type="ECO:0000313" key="13">
    <source>
        <dbReference type="Proteomes" id="UP001152795"/>
    </source>
</evidence>
<dbReference type="FunFam" id="3.30.160.60:FF:002343">
    <property type="entry name" value="Zinc finger protein 33A"/>
    <property type="match status" value="1"/>
</dbReference>
<dbReference type="SUPFAM" id="SSF57667">
    <property type="entry name" value="beta-beta-alpha zinc fingers"/>
    <property type="match status" value="2"/>
</dbReference>
<dbReference type="Proteomes" id="UP001152795">
    <property type="component" value="Unassembled WGS sequence"/>
</dbReference>
<keyword evidence="3" id="KW-0479">Metal-binding</keyword>
<dbReference type="EMBL" id="CACRXK020016224">
    <property type="protein sequence ID" value="CAB4029517.1"/>
    <property type="molecule type" value="Genomic_DNA"/>
</dbReference>
<dbReference type="OrthoDB" id="654211at2759"/>
<feature type="compositionally biased region" description="Polar residues" evidence="11">
    <location>
        <begin position="106"/>
        <end position="126"/>
    </location>
</feature>
<evidence type="ECO:0000256" key="5">
    <source>
        <dbReference type="ARBA" id="ARBA00022771"/>
    </source>
</evidence>
<dbReference type="GO" id="GO:0005634">
    <property type="term" value="C:nucleus"/>
    <property type="evidence" value="ECO:0007669"/>
    <property type="project" value="UniProtKB-SubCell"/>
</dbReference>
<evidence type="ECO:0000256" key="4">
    <source>
        <dbReference type="ARBA" id="ARBA00022737"/>
    </source>
</evidence>
<proteinExistence type="inferred from homology"/>
<reference evidence="12" key="1">
    <citation type="submission" date="2020-04" db="EMBL/GenBank/DDBJ databases">
        <authorList>
            <person name="Alioto T."/>
            <person name="Alioto T."/>
            <person name="Gomez Garrido J."/>
        </authorList>
    </citation>
    <scope>NUCLEOTIDE SEQUENCE</scope>
    <source>
        <strain evidence="12">A484AB</strain>
    </source>
</reference>
<evidence type="ECO:0000256" key="10">
    <source>
        <dbReference type="ARBA" id="ARBA00023242"/>
    </source>
</evidence>
<evidence type="ECO:0000256" key="11">
    <source>
        <dbReference type="SAM" id="MobiDB-lite"/>
    </source>
</evidence>
<dbReference type="Pfam" id="PF00096">
    <property type="entry name" value="zf-C2H2"/>
    <property type="match status" value="3"/>
</dbReference>
<dbReference type="FunFam" id="3.30.160.60:FF:000185">
    <property type="entry name" value="zinc finger protein 319"/>
    <property type="match status" value="1"/>
</dbReference>
<evidence type="ECO:0000256" key="3">
    <source>
        <dbReference type="ARBA" id="ARBA00022723"/>
    </source>
</evidence>
<evidence type="ECO:0000256" key="8">
    <source>
        <dbReference type="ARBA" id="ARBA00023125"/>
    </source>
</evidence>
<dbReference type="AlphaFoldDB" id="A0A6S7JEY5"/>
<keyword evidence="9" id="KW-0804">Transcription</keyword>
<dbReference type="PANTHER" id="PTHR16515:SF49">
    <property type="entry name" value="GASTRULA ZINC FINGER PROTEIN XLCGF49.1-LIKE-RELATED"/>
    <property type="match status" value="1"/>
</dbReference>